<protein>
    <recommendedName>
        <fullName evidence="4">arginine--tRNA ligase</fullName>
        <ecNumber evidence="4">6.1.1.19</ecNumber>
    </recommendedName>
    <alternativeName>
        <fullName evidence="11">Arginyl-tRNA synthetase</fullName>
    </alternativeName>
</protein>
<dbReference type="Gene3D" id="1.10.730.10">
    <property type="entry name" value="Isoleucyl-tRNA Synthetase, Domain 1"/>
    <property type="match status" value="1"/>
</dbReference>
<proteinExistence type="inferred from homology"/>
<comment type="catalytic activity">
    <reaction evidence="12">
        <text>tRNA(Arg) + L-arginine + ATP = L-arginyl-tRNA(Arg) + AMP + diphosphate</text>
        <dbReference type="Rhea" id="RHEA:20301"/>
        <dbReference type="Rhea" id="RHEA-COMP:9658"/>
        <dbReference type="Rhea" id="RHEA-COMP:9673"/>
        <dbReference type="ChEBI" id="CHEBI:30616"/>
        <dbReference type="ChEBI" id="CHEBI:32682"/>
        <dbReference type="ChEBI" id="CHEBI:33019"/>
        <dbReference type="ChEBI" id="CHEBI:78442"/>
        <dbReference type="ChEBI" id="CHEBI:78513"/>
        <dbReference type="ChEBI" id="CHEBI:456215"/>
        <dbReference type="EC" id="6.1.1.19"/>
    </reaction>
</comment>
<evidence type="ECO:0000256" key="2">
    <source>
        <dbReference type="ARBA" id="ARBA00005594"/>
    </source>
</evidence>
<dbReference type="Gene3D" id="3.30.1360.70">
    <property type="entry name" value="Arginyl tRNA synthetase N-terminal domain"/>
    <property type="match status" value="1"/>
</dbReference>
<dbReference type="GO" id="GO:0006420">
    <property type="term" value="P:arginyl-tRNA aminoacylation"/>
    <property type="evidence" value="ECO:0007669"/>
    <property type="project" value="InterPro"/>
</dbReference>
<name>A0AAD9GHR3_BABDI</name>
<evidence type="ECO:0000256" key="8">
    <source>
        <dbReference type="ARBA" id="ARBA00022840"/>
    </source>
</evidence>
<evidence type="ECO:0000256" key="13">
    <source>
        <dbReference type="RuleBase" id="RU363038"/>
    </source>
</evidence>
<feature type="domain" description="Arginyl tRNA synthetase N-terminal" evidence="15">
    <location>
        <begin position="6"/>
        <end position="92"/>
    </location>
</feature>
<evidence type="ECO:0000256" key="7">
    <source>
        <dbReference type="ARBA" id="ARBA00022741"/>
    </source>
</evidence>
<dbReference type="GO" id="GO:0005737">
    <property type="term" value="C:cytoplasm"/>
    <property type="evidence" value="ECO:0007669"/>
    <property type="project" value="UniProtKB-SubCell"/>
</dbReference>
<dbReference type="Pfam" id="PF00750">
    <property type="entry name" value="tRNA-synt_1d"/>
    <property type="match status" value="1"/>
</dbReference>
<dbReference type="SMART" id="SM01016">
    <property type="entry name" value="Arg_tRNA_synt_N"/>
    <property type="match status" value="1"/>
</dbReference>
<dbReference type="InterPro" id="IPR014729">
    <property type="entry name" value="Rossmann-like_a/b/a_fold"/>
</dbReference>
<accession>A0AAD9GHR3</accession>
<dbReference type="Pfam" id="PF05746">
    <property type="entry name" value="DALR_1"/>
    <property type="match status" value="1"/>
</dbReference>
<keyword evidence="17" id="KW-1185">Reference proteome</keyword>
<evidence type="ECO:0000256" key="3">
    <source>
        <dbReference type="ARBA" id="ARBA00011245"/>
    </source>
</evidence>
<keyword evidence="9 13" id="KW-0648">Protein biosynthesis</keyword>
<evidence type="ECO:0000256" key="12">
    <source>
        <dbReference type="ARBA" id="ARBA00049339"/>
    </source>
</evidence>
<dbReference type="HAMAP" id="MF_00123">
    <property type="entry name" value="Arg_tRNA_synth"/>
    <property type="match status" value="1"/>
</dbReference>
<dbReference type="SUPFAM" id="SSF47323">
    <property type="entry name" value="Anticodon-binding domain of a subclass of class I aminoacyl-tRNA synthetases"/>
    <property type="match status" value="1"/>
</dbReference>
<dbReference type="InterPro" id="IPR005148">
    <property type="entry name" value="Arg-tRNA-synth_N"/>
</dbReference>
<dbReference type="CDD" id="cd00671">
    <property type="entry name" value="ArgRS_core"/>
    <property type="match status" value="1"/>
</dbReference>
<evidence type="ECO:0000256" key="5">
    <source>
        <dbReference type="ARBA" id="ARBA00022490"/>
    </source>
</evidence>
<dbReference type="PROSITE" id="PS00178">
    <property type="entry name" value="AA_TRNA_LIGASE_I"/>
    <property type="match status" value="1"/>
</dbReference>
<dbReference type="SUPFAM" id="SSF52374">
    <property type="entry name" value="Nucleotidylyl transferase"/>
    <property type="match status" value="1"/>
</dbReference>
<evidence type="ECO:0000313" key="17">
    <source>
        <dbReference type="Proteomes" id="UP001195914"/>
    </source>
</evidence>
<dbReference type="InterPro" id="IPR001278">
    <property type="entry name" value="Arg-tRNA-ligase"/>
</dbReference>
<sequence>MKVIAHYVKEVISAALHKCIGEQTVQQHLKSISVVAANPKFGNDAISLYKSIGSTLSVGSPKELAELVKSHINTPSFSAVNVSPQGFLTITLSKEFLSTEILNIFTNGVTVPQAPKGFRVAIDFSSPNIAKEMHVGHLRSTIIGDSIARILEFHGYDVLRINHLGDWGTHFGMLVEYMLEKHPDFLTNVPSISDFTQFYREAKGLMDSNEEFKQRSRRRVVMLQSGEEVSRKVWKLLCDISENEFKKIYDMLDIKLTSCGESFYNDMIPGLVKELQEQKLVVESEGAQCLFTSINDVPLMAIKSDGSYGYDSTDLAAINYRIKELKCKWVIYVTDVGQSDHFMKIFDAARQAGWTNGEDYVVRLDHVGFGMVQDSTGNKFKTRSGDTVKLVTLLNEAVSRAAAELESRIKGRLAEGEPEVNINVEEVSKSLGYGAVKYFDLKHNITNNYKFSFDSMLDPRGNTAVYLLYAYARICQIFQKAGIDPDSMKPVDLDISHASEIALAKSILKFPEVLHQITVDFSVNKLAEFLYTLSVDFSGFYKQCRVIGDANETTRLMLCQATKIIMKTAFQLLGIKPVDRI</sequence>
<evidence type="ECO:0000256" key="1">
    <source>
        <dbReference type="ARBA" id="ARBA00004496"/>
    </source>
</evidence>
<dbReference type="FunFam" id="1.10.730.10:FF:000006">
    <property type="entry name" value="Arginyl-tRNA synthetase 2, mitochondrial"/>
    <property type="match status" value="1"/>
</dbReference>
<gene>
    <name evidence="16" type="ORF">X943_003180</name>
</gene>
<comment type="subunit">
    <text evidence="3">Monomer.</text>
</comment>
<dbReference type="EMBL" id="JAHBMH010000024">
    <property type="protein sequence ID" value="KAK1938655.1"/>
    <property type="molecule type" value="Genomic_DNA"/>
</dbReference>
<dbReference type="SMART" id="SM00836">
    <property type="entry name" value="DALR_1"/>
    <property type="match status" value="1"/>
</dbReference>
<dbReference type="InterPro" id="IPR001412">
    <property type="entry name" value="aa-tRNA-synth_I_CS"/>
</dbReference>
<dbReference type="InterPro" id="IPR035684">
    <property type="entry name" value="ArgRS_core"/>
</dbReference>
<evidence type="ECO:0000256" key="11">
    <source>
        <dbReference type="ARBA" id="ARBA00033033"/>
    </source>
</evidence>
<comment type="subcellular location">
    <subcellularLocation>
        <location evidence="1">Cytoplasm</location>
    </subcellularLocation>
</comment>
<comment type="caution">
    <text evidence="16">The sequence shown here is derived from an EMBL/GenBank/DDBJ whole genome shotgun (WGS) entry which is preliminary data.</text>
</comment>
<dbReference type="PANTHER" id="PTHR11956">
    <property type="entry name" value="ARGINYL-TRNA SYNTHETASE"/>
    <property type="match status" value="1"/>
</dbReference>
<keyword evidence="6 13" id="KW-0436">Ligase</keyword>
<keyword evidence="8 13" id="KW-0067">ATP-binding</keyword>
<evidence type="ECO:0000256" key="9">
    <source>
        <dbReference type="ARBA" id="ARBA00022917"/>
    </source>
</evidence>
<evidence type="ECO:0000313" key="16">
    <source>
        <dbReference type="EMBL" id="KAK1938655.1"/>
    </source>
</evidence>
<reference evidence="16" key="1">
    <citation type="journal article" date="2014" name="Nucleic Acids Res.">
        <title>The evolutionary dynamics of variant antigen genes in Babesia reveal a history of genomic innovation underlying host-parasite interaction.</title>
        <authorList>
            <person name="Jackson A.P."/>
            <person name="Otto T.D."/>
            <person name="Darby A."/>
            <person name="Ramaprasad A."/>
            <person name="Xia D."/>
            <person name="Echaide I.E."/>
            <person name="Farber M."/>
            <person name="Gahlot S."/>
            <person name="Gamble J."/>
            <person name="Gupta D."/>
            <person name="Gupta Y."/>
            <person name="Jackson L."/>
            <person name="Malandrin L."/>
            <person name="Malas T.B."/>
            <person name="Moussa E."/>
            <person name="Nair M."/>
            <person name="Reid A.J."/>
            <person name="Sanders M."/>
            <person name="Sharma J."/>
            <person name="Tracey A."/>
            <person name="Quail M.A."/>
            <person name="Weir W."/>
            <person name="Wastling J.M."/>
            <person name="Hall N."/>
            <person name="Willadsen P."/>
            <person name="Lingelbach K."/>
            <person name="Shiels B."/>
            <person name="Tait A."/>
            <person name="Berriman M."/>
            <person name="Allred D.R."/>
            <person name="Pain A."/>
        </authorList>
    </citation>
    <scope>NUCLEOTIDE SEQUENCE</scope>
    <source>
        <strain evidence="16">1802A</strain>
    </source>
</reference>
<dbReference type="Gene3D" id="3.40.50.620">
    <property type="entry name" value="HUPs"/>
    <property type="match status" value="1"/>
</dbReference>
<dbReference type="FunFam" id="3.40.50.620:FF:000116">
    <property type="entry name" value="Arginine--tRNA ligase"/>
    <property type="match status" value="1"/>
</dbReference>
<keyword evidence="5" id="KW-0963">Cytoplasm</keyword>
<dbReference type="PRINTS" id="PR01038">
    <property type="entry name" value="TRNASYNTHARG"/>
</dbReference>
<evidence type="ECO:0000259" key="14">
    <source>
        <dbReference type="SMART" id="SM00836"/>
    </source>
</evidence>
<dbReference type="InterPro" id="IPR009080">
    <property type="entry name" value="tRNAsynth_Ia_anticodon-bd"/>
</dbReference>
<dbReference type="PANTHER" id="PTHR11956:SF5">
    <property type="entry name" value="ARGININE--TRNA LIGASE, CYTOPLASMIC"/>
    <property type="match status" value="1"/>
</dbReference>
<dbReference type="Proteomes" id="UP001195914">
    <property type="component" value="Unassembled WGS sequence"/>
</dbReference>
<reference evidence="16" key="2">
    <citation type="submission" date="2021-05" db="EMBL/GenBank/DDBJ databases">
        <authorList>
            <person name="Pain A."/>
        </authorList>
    </citation>
    <scope>NUCLEOTIDE SEQUENCE</scope>
    <source>
        <strain evidence="16">1802A</strain>
    </source>
</reference>
<keyword evidence="7 13" id="KW-0547">Nucleotide-binding</keyword>
<comment type="similarity">
    <text evidence="2 13">Belongs to the class-I aminoacyl-tRNA synthetase family.</text>
</comment>
<dbReference type="AlphaFoldDB" id="A0AAD9GHR3"/>
<evidence type="ECO:0000256" key="6">
    <source>
        <dbReference type="ARBA" id="ARBA00022598"/>
    </source>
</evidence>
<organism evidence="16 17">
    <name type="scientific">Babesia divergens</name>
    <dbReference type="NCBI Taxonomy" id="32595"/>
    <lineage>
        <taxon>Eukaryota</taxon>
        <taxon>Sar</taxon>
        <taxon>Alveolata</taxon>
        <taxon>Apicomplexa</taxon>
        <taxon>Aconoidasida</taxon>
        <taxon>Piroplasmida</taxon>
        <taxon>Babesiidae</taxon>
        <taxon>Babesia</taxon>
    </lineage>
</organism>
<dbReference type="GO" id="GO:0004814">
    <property type="term" value="F:arginine-tRNA ligase activity"/>
    <property type="evidence" value="ECO:0007669"/>
    <property type="project" value="UniProtKB-EC"/>
</dbReference>
<evidence type="ECO:0000256" key="4">
    <source>
        <dbReference type="ARBA" id="ARBA00012837"/>
    </source>
</evidence>
<dbReference type="InterPro" id="IPR008909">
    <property type="entry name" value="DALR_anticod-bd"/>
</dbReference>
<evidence type="ECO:0000259" key="15">
    <source>
        <dbReference type="SMART" id="SM01016"/>
    </source>
</evidence>
<keyword evidence="10 13" id="KW-0030">Aminoacyl-tRNA synthetase</keyword>
<dbReference type="EC" id="6.1.1.19" evidence="4"/>
<evidence type="ECO:0000256" key="10">
    <source>
        <dbReference type="ARBA" id="ARBA00023146"/>
    </source>
</evidence>
<dbReference type="GO" id="GO:0005524">
    <property type="term" value="F:ATP binding"/>
    <property type="evidence" value="ECO:0007669"/>
    <property type="project" value="UniProtKB-KW"/>
</dbReference>
<dbReference type="Pfam" id="PF03485">
    <property type="entry name" value="Arg_tRNA_synt_N"/>
    <property type="match status" value="1"/>
</dbReference>
<dbReference type="NCBIfam" id="TIGR00456">
    <property type="entry name" value="argS"/>
    <property type="match status" value="1"/>
</dbReference>
<feature type="domain" description="DALR anticodon binding" evidence="14">
    <location>
        <begin position="467"/>
        <end position="581"/>
    </location>
</feature>
<dbReference type="InterPro" id="IPR036695">
    <property type="entry name" value="Arg-tRNA-synth_N_sf"/>
</dbReference>